<evidence type="ECO:0000256" key="1">
    <source>
        <dbReference type="SAM" id="Phobius"/>
    </source>
</evidence>
<dbReference type="RefSeq" id="WP_092793671.1">
    <property type="nucleotide sequence ID" value="NZ_FNXF01000009.1"/>
</dbReference>
<keyword evidence="1" id="KW-0812">Transmembrane</keyword>
<sequence length="121" mass="13184">MPVIAFLGAMFSKIGQWFLVKWITGALRTVAIYTVLIAAYGTAAFSFISLANNMLLSWVNGLSPVGQLIFSSFAAFLPPNMPYLLTGVLTYLLFSAAFHLTIEIAKLKAEWAEKALGSFKA</sequence>
<keyword evidence="1" id="KW-1133">Transmembrane helix</keyword>
<evidence type="ECO:0000313" key="2">
    <source>
        <dbReference type="EMBL" id="SEH96545.1"/>
    </source>
</evidence>
<feature type="transmembrane region" description="Helical" evidence="1">
    <location>
        <begin position="83"/>
        <end position="102"/>
    </location>
</feature>
<dbReference type="Proteomes" id="UP000199371">
    <property type="component" value="Unassembled WGS sequence"/>
</dbReference>
<keyword evidence="3" id="KW-1185">Reference proteome</keyword>
<name>A0A1H6MEA6_9GAMM</name>
<reference evidence="3" key="1">
    <citation type="submission" date="2016-10" db="EMBL/GenBank/DDBJ databases">
        <authorList>
            <person name="Varghese N."/>
            <person name="Submissions S."/>
        </authorList>
    </citation>
    <scope>NUCLEOTIDE SEQUENCE [LARGE SCALE GENOMIC DNA]</scope>
    <source>
        <strain evidence="3">DSM 17616</strain>
    </source>
</reference>
<organism evidence="2 3">
    <name type="scientific">Rheinheimera pacifica</name>
    <dbReference type="NCBI Taxonomy" id="173990"/>
    <lineage>
        <taxon>Bacteria</taxon>
        <taxon>Pseudomonadati</taxon>
        <taxon>Pseudomonadota</taxon>
        <taxon>Gammaproteobacteria</taxon>
        <taxon>Chromatiales</taxon>
        <taxon>Chromatiaceae</taxon>
        <taxon>Rheinheimera</taxon>
    </lineage>
</organism>
<gene>
    <name evidence="2" type="ORF">SAMN05660691_02447</name>
</gene>
<feature type="transmembrane region" description="Helical" evidence="1">
    <location>
        <begin position="58"/>
        <end position="77"/>
    </location>
</feature>
<evidence type="ECO:0000313" key="3">
    <source>
        <dbReference type="Proteomes" id="UP000199371"/>
    </source>
</evidence>
<dbReference type="AlphaFoldDB" id="A0A1H6MEA6"/>
<dbReference type="EMBL" id="FNXF01000009">
    <property type="protein sequence ID" value="SEH96545.1"/>
    <property type="molecule type" value="Genomic_DNA"/>
</dbReference>
<feature type="transmembrane region" description="Helical" evidence="1">
    <location>
        <begin position="30"/>
        <end position="51"/>
    </location>
</feature>
<proteinExistence type="predicted"/>
<dbReference type="STRING" id="173990.SAMN05660691_02447"/>
<accession>A0A1H6MEA6</accession>
<keyword evidence="1" id="KW-0472">Membrane</keyword>
<protein>
    <submittedName>
        <fullName evidence="2">Uncharacterized protein</fullName>
    </submittedName>
</protein>